<protein>
    <recommendedName>
        <fullName evidence="6">Phosphoribosylglycinamide formyltransferase</fullName>
        <ecNumber evidence="6">2.1.2.2</ecNumber>
    </recommendedName>
    <alternativeName>
        <fullName evidence="6">5'-phosphoribosylglycinamide transformylase</fullName>
    </alternativeName>
    <alternativeName>
        <fullName evidence="6">GAR transformylase</fullName>
        <shortName evidence="6">GART</shortName>
    </alternativeName>
</protein>
<comment type="pathway">
    <text evidence="1 6">Purine metabolism; IMP biosynthesis via de novo pathway; N(2)-formyl-N(1)-(5-phospho-D-ribosyl)glycinamide from N(1)-(5-phospho-D-ribosyl)glycinamide (10-formyl THF route): step 1/1.</text>
</comment>
<accession>A0A451D2R5</accession>
<dbReference type="EC" id="2.1.2.2" evidence="6"/>
<reference evidence="8 9" key="1">
    <citation type="submission" date="2019-02" db="EMBL/GenBank/DDBJ databases">
        <authorList>
            <person name="Manzano-Marin A."/>
            <person name="Manzano-Marin A."/>
        </authorList>
    </citation>
    <scope>NUCLEOTIDE SEQUENCE [LARGE SCALE GENOMIC DNA]</scope>
    <source>
        <strain evidence="8 9">ErCisplendens/pseudotsugae</strain>
    </source>
</reference>
<evidence type="ECO:0000256" key="5">
    <source>
        <dbReference type="ARBA" id="ARBA00047664"/>
    </source>
</evidence>
<dbReference type="GO" id="GO:0004644">
    <property type="term" value="F:phosphoribosylglycinamide formyltransferase activity"/>
    <property type="evidence" value="ECO:0007669"/>
    <property type="project" value="UniProtKB-UniRule"/>
</dbReference>
<feature type="active site" description="Proton donor" evidence="6">
    <location>
        <position position="109"/>
    </location>
</feature>
<dbReference type="Pfam" id="PF00551">
    <property type="entry name" value="Formyl_trans_N"/>
    <property type="match status" value="1"/>
</dbReference>
<feature type="site" description="Raises pKa of active site His" evidence="6">
    <location>
        <position position="145"/>
    </location>
</feature>
<sequence length="213" mass="24258">MKQIVILVSGNGTNLQAILDAHLTTKISSKIAAVISNNSNAFAIKRAQLAHVTTHVITDKQYKKSKLFNKILIKTIKTYNPDLIILAGYMRILNTEFVTYYSGKILNIHPSLLPKYPGLKTHQRAIENGEKQHGTSIHFVTEQVDNGPIVLQVAVPIFYTDTEYTLKMRVKYQENIIYPRVIKWFIDGRLEMRENSAWLDGKKLPNTGYKKSN</sequence>
<dbReference type="CDD" id="cd08645">
    <property type="entry name" value="FMT_core_GART"/>
    <property type="match status" value="1"/>
</dbReference>
<dbReference type="NCBIfam" id="TIGR00639">
    <property type="entry name" value="PurN"/>
    <property type="match status" value="1"/>
</dbReference>
<keyword evidence="3 6" id="KW-0658">Purine biosynthesis</keyword>
<feature type="binding site" evidence="6">
    <location>
        <begin position="12"/>
        <end position="14"/>
    </location>
    <ligand>
        <name>N(1)-(5-phospho-beta-D-ribosyl)glycinamide</name>
        <dbReference type="ChEBI" id="CHEBI:143788"/>
    </ligand>
</feature>
<dbReference type="InterPro" id="IPR036477">
    <property type="entry name" value="Formyl_transf_N_sf"/>
</dbReference>
<evidence type="ECO:0000256" key="2">
    <source>
        <dbReference type="ARBA" id="ARBA00022679"/>
    </source>
</evidence>
<dbReference type="PANTHER" id="PTHR43369">
    <property type="entry name" value="PHOSPHORIBOSYLGLYCINAMIDE FORMYLTRANSFERASE"/>
    <property type="match status" value="1"/>
</dbReference>
<dbReference type="EMBL" id="LR217705">
    <property type="protein sequence ID" value="VFP79937.1"/>
    <property type="molecule type" value="Genomic_DNA"/>
</dbReference>
<comment type="function">
    <text evidence="6">Catalyzes the transfer of a formyl group from 10-formyltetrahydrofolate to 5-phospho-ribosyl-glycinamide (GAR), producing 5-phospho-ribosyl-N-formylglycinamide (FGAR) and tetrahydrofolate.</text>
</comment>
<dbReference type="InterPro" id="IPR002376">
    <property type="entry name" value="Formyl_transf_N"/>
</dbReference>
<keyword evidence="2 6" id="KW-0808">Transferase</keyword>
<dbReference type="PANTHER" id="PTHR43369:SF2">
    <property type="entry name" value="PHOSPHORIBOSYLGLYCINAMIDE FORMYLTRANSFERASE"/>
    <property type="match status" value="1"/>
</dbReference>
<dbReference type="AlphaFoldDB" id="A0A451D2R5"/>
<dbReference type="GO" id="GO:0006189">
    <property type="term" value="P:'de novo' IMP biosynthetic process"/>
    <property type="evidence" value="ECO:0007669"/>
    <property type="project" value="UniProtKB-UniRule"/>
</dbReference>
<dbReference type="InterPro" id="IPR001555">
    <property type="entry name" value="GART_AS"/>
</dbReference>
<name>A0A451D2R5_9GAMM</name>
<evidence type="ECO:0000259" key="7">
    <source>
        <dbReference type="Pfam" id="PF00551"/>
    </source>
</evidence>
<evidence type="ECO:0000256" key="6">
    <source>
        <dbReference type="HAMAP-Rule" id="MF_01930"/>
    </source>
</evidence>
<evidence type="ECO:0000313" key="8">
    <source>
        <dbReference type="EMBL" id="VFP79937.1"/>
    </source>
</evidence>
<dbReference type="RefSeq" id="WP_197094841.1">
    <property type="nucleotide sequence ID" value="NZ_LR217705.1"/>
</dbReference>
<dbReference type="Proteomes" id="UP000294338">
    <property type="component" value="Chromosome 1"/>
</dbReference>
<dbReference type="Gene3D" id="3.40.50.170">
    <property type="entry name" value="Formyl transferase, N-terminal domain"/>
    <property type="match status" value="1"/>
</dbReference>
<evidence type="ECO:0000256" key="4">
    <source>
        <dbReference type="ARBA" id="ARBA00038440"/>
    </source>
</evidence>
<feature type="domain" description="Formyl transferase N-terminal" evidence="7">
    <location>
        <begin position="2"/>
        <end position="182"/>
    </location>
</feature>
<dbReference type="InterPro" id="IPR004607">
    <property type="entry name" value="GART"/>
</dbReference>
<proteinExistence type="inferred from homology"/>
<gene>
    <name evidence="6 8" type="primary">purN</name>
    <name evidence="8" type="ORF">ERCISPPS3390_017</name>
</gene>
<dbReference type="HAMAP" id="MF_01930">
    <property type="entry name" value="PurN"/>
    <property type="match status" value="1"/>
</dbReference>
<feature type="binding site" evidence="6">
    <location>
        <position position="107"/>
    </location>
    <ligand>
        <name>(6R)-10-formyltetrahydrofolate</name>
        <dbReference type="ChEBI" id="CHEBI:195366"/>
    </ligand>
</feature>
<feature type="binding site" evidence="6">
    <location>
        <begin position="90"/>
        <end position="93"/>
    </location>
    <ligand>
        <name>(6R)-10-formyltetrahydrofolate</name>
        <dbReference type="ChEBI" id="CHEBI:195366"/>
    </ligand>
</feature>
<feature type="binding site" evidence="6">
    <location>
        <position position="63"/>
    </location>
    <ligand>
        <name>(6R)-10-formyltetrahydrofolate</name>
        <dbReference type="ChEBI" id="CHEBI:195366"/>
    </ligand>
</feature>
<organism evidence="8 9">
    <name type="scientific">Candidatus Erwinia haradaeae</name>
    <dbReference type="NCBI Taxonomy" id="1922217"/>
    <lineage>
        <taxon>Bacteria</taxon>
        <taxon>Pseudomonadati</taxon>
        <taxon>Pseudomonadota</taxon>
        <taxon>Gammaproteobacteria</taxon>
        <taxon>Enterobacterales</taxon>
        <taxon>Erwiniaceae</taxon>
        <taxon>Erwinia</taxon>
    </lineage>
</organism>
<dbReference type="PROSITE" id="PS00373">
    <property type="entry name" value="GART"/>
    <property type="match status" value="1"/>
</dbReference>
<evidence type="ECO:0000313" key="9">
    <source>
        <dbReference type="Proteomes" id="UP000294338"/>
    </source>
</evidence>
<evidence type="ECO:0000256" key="1">
    <source>
        <dbReference type="ARBA" id="ARBA00005054"/>
    </source>
</evidence>
<comment type="catalytic activity">
    <reaction evidence="5 6">
        <text>N(1)-(5-phospho-beta-D-ribosyl)glycinamide + (6R)-10-formyltetrahydrofolate = N(2)-formyl-N(1)-(5-phospho-beta-D-ribosyl)glycinamide + (6S)-5,6,7,8-tetrahydrofolate + H(+)</text>
        <dbReference type="Rhea" id="RHEA:15053"/>
        <dbReference type="ChEBI" id="CHEBI:15378"/>
        <dbReference type="ChEBI" id="CHEBI:57453"/>
        <dbReference type="ChEBI" id="CHEBI:143788"/>
        <dbReference type="ChEBI" id="CHEBI:147286"/>
        <dbReference type="ChEBI" id="CHEBI:195366"/>
        <dbReference type="EC" id="2.1.2.2"/>
    </reaction>
</comment>
<evidence type="ECO:0000256" key="3">
    <source>
        <dbReference type="ARBA" id="ARBA00022755"/>
    </source>
</evidence>
<comment type="similarity">
    <text evidence="4 6">Belongs to the GART family.</text>
</comment>
<dbReference type="GO" id="GO:0005829">
    <property type="term" value="C:cytosol"/>
    <property type="evidence" value="ECO:0007669"/>
    <property type="project" value="TreeGrafter"/>
</dbReference>
<dbReference type="UniPathway" id="UPA00074">
    <property type="reaction ID" value="UER00126"/>
</dbReference>
<dbReference type="SUPFAM" id="SSF53328">
    <property type="entry name" value="Formyltransferase"/>
    <property type="match status" value="1"/>
</dbReference>